<dbReference type="PROSITE" id="PS51897">
    <property type="entry name" value="ANNEXIN_2"/>
    <property type="match status" value="1"/>
</dbReference>
<comment type="domain">
    <text evidence="6">A pair of annexin repeats may form one binding site for calcium and phospholipid.</text>
</comment>
<comment type="subcellular location">
    <subcellularLocation>
        <location evidence="1">Secreted</location>
    </subcellularLocation>
</comment>
<reference evidence="7" key="1">
    <citation type="submission" date="2016-01" db="EMBL/GenBank/DDBJ databases">
        <title>Reference transcriptome for the parasite Schistocephalus solidus: insights into the molecular evolution of parasitism.</title>
        <authorList>
            <person name="Hebert F.O."/>
            <person name="Grambauer S."/>
            <person name="Barber I."/>
            <person name="Landry C.R."/>
            <person name="Aubin-Horth N."/>
        </authorList>
    </citation>
    <scope>NUCLEOTIDE SEQUENCE</scope>
</reference>
<dbReference type="PROSITE" id="PS00223">
    <property type="entry name" value="ANNEXIN_1"/>
    <property type="match status" value="1"/>
</dbReference>
<proteinExistence type="inferred from homology"/>
<dbReference type="SUPFAM" id="SSF47874">
    <property type="entry name" value="Annexin"/>
    <property type="match status" value="1"/>
</dbReference>
<dbReference type="GO" id="GO:0001786">
    <property type="term" value="F:phosphatidylserine binding"/>
    <property type="evidence" value="ECO:0007669"/>
    <property type="project" value="TreeGrafter"/>
</dbReference>
<dbReference type="PANTHER" id="PTHR10502:SF102">
    <property type="entry name" value="ANNEXIN B11"/>
    <property type="match status" value="1"/>
</dbReference>
<keyword evidence="6" id="KW-0106">Calcium</keyword>
<gene>
    <name evidence="7" type="primary">ANXA7</name>
    <name evidence="7" type="ORF">TR146081</name>
</gene>
<keyword evidence="5 6" id="KW-0041">Annexin</keyword>
<dbReference type="AlphaFoldDB" id="A0A0X3P798"/>
<dbReference type="GO" id="GO:0005576">
    <property type="term" value="C:extracellular region"/>
    <property type="evidence" value="ECO:0007669"/>
    <property type="project" value="UniProtKB-SubCell"/>
</dbReference>
<dbReference type="InterPro" id="IPR018502">
    <property type="entry name" value="Annexin_repeat"/>
</dbReference>
<dbReference type="InterPro" id="IPR018252">
    <property type="entry name" value="Annexin_repeat_CS"/>
</dbReference>
<dbReference type="Pfam" id="PF00191">
    <property type="entry name" value="Annexin"/>
    <property type="match status" value="2"/>
</dbReference>
<dbReference type="InterPro" id="IPR037104">
    <property type="entry name" value="Annexin_sf"/>
</dbReference>
<dbReference type="GO" id="GO:0005509">
    <property type="term" value="F:calcium ion binding"/>
    <property type="evidence" value="ECO:0007669"/>
    <property type="project" value="InterPro"/>
</dbReference>
<accession>A0A0X3P798</accession>
<dbReference type="InterPro" id="IPR001464">
    <property type="entry name" value="Annexin"/>
</dbReference>
<keyword evidence="6" id="KW-0111">Calcium/phospholipid-binding</keyword>
<dbReference type="GO" id="GO:0005544">
    <property type="term" value="F:calcium-dependent phospholipid binding"/>
    <property type="evidence" value="ECO:0007669"/>
    <property type="project" value="UniProtKB-KW"/>
</dbReference>
<evidence type="ECO:0000256" key="1">
    <source>
        <dbReference type="ARBA" id="ARBA00004613"/>
    </source>
</evidence>
<dbReference type="GO" id="GO:0005634">
    <property type="term" value="C:nucleus"/>
    <property type="evidence" value="ECO:0007669"/>
    <property type="project" value="TreeGrafter"/>
</dbReference>
<dbReference type="PRINTS" id="PR00196">
    <property type="entry name" value="ANNEXIN"/>
</dbReference>
<evidence type="ECO:0000313" key="7">
    <source>
        <dbReference type="EMBL" id="JAP47795.1"/>
    </source>
</evidence>
<name>A0A0X3P798_SCHSO</name>
<dbReference type="GO" id="GO:0012506">
    <property type="term" value="C:vesicle membrane"/>
    <property type="evidence" value="ECO:0007669"/>
    <property type="project" value="TreeGrafter"/>
</dbReference>
<dbReference type="EMBL" id="GEEE01015430">
    <property type="protein sequence ID" value="JAP47795.1"/>
    <property type="molecule type" value="Transcribed_RNA"/>
</dbReference>
<comment type="similarity">
    <text evidence="2 6">Belongs to the annexin family.</text>
</comment>
<keyword evidence="3" id="KW-0964">Secreted</keyword>
<sequence length="158" mass="17464">MTTPLRSLIHCYSPTGERYKPTIRPTSGFSANADSEHLRQAMRGLGTDEKAIIAILGRRTSAERFAIREAYKATFDKKLEDVLSSELSGKFKTLAKKLSMTPWEVMAKALYKAMQGPGTKERVLIEVLATCSNDDIVELKKILPASPGGGRQIQRPNP</sequence>
<evidence type="ECO:0000256" key="5">
    <source>
        <dbReference type="ARBA" id="ARBA00023216"/>
    </source>
</evidence>
<dbReference type="SMART" id="SM00335">
    <property type="entry name" value="ANX"/>
    <property type="match status" value="1"/>
</dbReference>
<evidence type="ECO:0000256" key="6">
    <source>
        <dbReference type="RuleBase" id="RU003540"/>
    </source>
</evidence>
<evidence type="ECO:0000256" key="2">
    <source>
        <dbReference type="ARBA" id="ARBA00007831"/>
    </source>
</evidence>
<keyword evidence="4 6" id="KW-0677">Repeat</keyword>
<dbReference type="FunFam" id="1.10.220.10:FF:000005">
    <property type="entry name" value="Annexin"/>
    <property type="match status" value="1"/>
</dbReference>
<evidence type="ECO:0000256" key="3">
    <source>
        <dbReference type="ARBA" id="ARBA00022525"/>
    </source>
</evidence>
<evidence type="ECO:0000256" key="4">
    <source>
        <dbReference type="ARBA" id="ARBA00022737"/>
    </source>
</evidence>
<organism evidence="7">
    <name type="scientific">Schistocephalus solidus</name>
    <name type="common">Tapeworm</name>
    <dbReference type="NCBI Taxonomy" id="70667"/>
    <lineage>
        <taxon>Eukaryota</taxon>
        <taxon>Metazoa</taxon>
        <taxon>Spiralia</taxon>
        <taxon>Lophotrochozoa</taxon>
        <taxon>Platyhelminthes</taxon>
        <taxon>Cestoda</taxon>
        <taxon>Eucestoda</taxon>
        <taxon>Diphyllobothriidea</taxon>
        <taxon>Diphyllobothriidae</taxon>
        <taxon>Schistocephalus</taxon>
    </lineage>
</organism>
<dbReference type="GO" id="GO:0005737">
    <property type="term" value="C:cytoplasm"/>
    <property type="evidence" value="ECO:0007669"/>
    <property type="project" value="TreeGrafter"/>
</dbReference>
<dbReference type="GO" id="GO:0005886">
    <property type="term" value="C:plasma membrane"/>
    <property type="evidence" value="ECO:0007669"/>
    <property type="project" value="TreeGrafter"/>
</dbReference>
<protein>
    <recommendedName>
        <fullName evidence="6">Annexin</fullName>
    </recommendedName>
</protein>
<dbReference type="PANTHER" id="PTHR10502">
    <property type="entry name" value="ANNEXIN"/>
    <property type="match status" value="1"/>
</dbReference>
<dbReference type="Gene3D" id="1.10.220.10">
    <property type="entry name" value="Annexin"/>
    <property type="match status" value="2"/>
</dbReference>